<organism evidence="2 3">
    <name type="scientific">Trichonephila clavata</name>
    <name type="common">Joro spider</name>
    <name type="synonym">Nephila clavata</name>
    <dbReference type="NCBI Taxonomy" id="2740835"/>
    <lineage>
        <taxon>Eukaryota</taxon>
        <taxon>Metazoa</taxon>
        <taxon>Ecdysozoa</taxon>
        <taxon>Arthropoda</taxon>
        <taxon>Chelicerata</taxon>
        <taxon>Arachnida</taxon>
        <taxon>Araneae</taxon>
        <taxon>Araneomorphae</taxon>
        <taxon>Entelegynae</taxon>
        <taxon>Araneoidea</taxon>
        <taxon>Nephilidae</taxon>
        <taxon>Trichonephila</taxon>
    </lineage>
</organism>
<proteinExistence type="predicted"/>
<dbReference type="AlphaFoldDB" id="A0A8X6KY75"/>
<gene>
    <name evidence="2" type="ORF">TNCT_492381</name>
</gene>
<evidence type="ECO:0000256" key="1">
    <source>
        <dbReference type="SAM" id="MobiDB-lite"/>
    </source>
</evidence>
<feature type="region of interest" description="Disordered" evidence="1">
    <location>
        <begin position="46"/>
        <end position="81"/>
    </location>
</feature>
<protein>
    <submittedName>
        <fullName evidence="2">Uncharacterized protein</fullName>
    </submittedName>
</protein>
<evidence type="ECO:0000313" key="2">
    <source>
        <dbReference type="EMBL" id="GFQ88626.1"/>
    </source>
</evidence>
<feature type="compositionally biased region" description="Polar residues" evidence="1">
    <location>
        <begin position="46"/>
        <end position="73"/>
    </location>
</feature>
<comment type="caution">
    <text evidence="2">The sequence shown here is derived from an EMBL/GenBank/DDBJ whole genome shotgun (WGS) entry which is preliminary data.</text>
</comment>
<evidence type="ECO:0000313" key="3">
    <source>
        <dbReference type="Proteomes" id="UP000887116"/>
    </source>
</evidence>
<accession>A0A8X6KY75</accession>
<dbReference type="Proteomes" id="UP000887116">
    <property type="component" value="Unassembled WGS sequence"/>
</dbReference>
<keyword evidence="3" id="KW-1185">Reference proteome</keyword>
<dbReference type="EMBL" id="BMAO01023423">
    <property type="protein sequence ID" value="GFQ88626.1"/>
    <property type="molecule type" value="Genomic_DNA"/>
</dbReference>
<sequence>MDPKIPPIGNHVMSKKVKITNRDAWMVYWHRDVTTWENRNLLPYSPNDSYHQYHTEQPTGTQHFTPCSDSRATGPTKEREK</sequence>
<name>A0A8X6KY75_TRICU</name>
<reference evidence="2" key="1">
    <citation type="submission" date="2020-07" db="EMBL/GenBank/DDBJ databases">
        <title>Multicomponent nature underlies the extraordinary mechanical properties of spider dragline silk.</title>
        <authorList>
            <person name="Kono N."/>
            <person name="Nakamura H."/>
            <person name="Mori M."/>
            <person name="Yoshida Y."/>
            <person name="Ohtoshi R."/>
            <person name="Malay A.D."/>
            <person name="Moran D.A.P."/>
            <person name="Tomita M."/>
            <person name="Numata K."/>
            <person name="Arakawa K."/>
        </authorList>
    </citation>
    <scope>NUCLEOTIDE SEQUENCE</scope>
</reference>